<dbReference type="AlphaFoldDB" id="A0A382Y2U6"/>
<feature type="non-terminal residue" evidence="1">
    <location>
        <position position="240"/>
    </location>
</feature>
<accession>A0A382Y2U6</accession>
<sequence length="240" mass="26540">MRKHLLTFMFLAQSLVGFSQFTDDFSDGDFTTNPVWIGDVGNFEVDSLNFLHHKTDTISGESYLVTECKVVVNAVWEFNVKLLFDPSASNYSKIYLMSDNSDLTSNLNGVFVKIGGESGAVDNVSLYSQSGNSTAKIIDGVIGLAASSPDLKIKVSRDSIGNWELFADTSNQYLLQGAVFNNTITSSNYFGVYCKYTVTRSDKFWFDNFNVSGTYDTTTSPQINTNDIIINEIFADPITS</sequence>
<gene>
    <name evidence="1" type="ORF">METZ01_LOCUS430480</name>
</gene>
<evidence type="ECO:0000313" key="1">
    <source>
        <dbReference type="EMBL" id="SVD77626.1"/>
    </source>
</evidence>
<name>A0A382Y2U6_9ZZZZ</name>
<proteinExistence type="predicted"/>
<protein>
    <submittedName>
        <fullName evidence="1">Uncharacterized protein</fullName>
    </submittedName>
</protein>
<reference evidence="1" key="1">
    <citation type="submission" date="2018-05" db="EMBL/GenBank/DDBJ databases">
        <authorList>
            <person name="Lanie J.A."/>
            <person name="Ng W.-L."/>
            <person name="Kazmierczak K.M."/>
            <person name="Andrzejewski T.M."/>
            <person name="Davidsen T.M."/>
            <person name="Wayne K.J."/>
            <person name="Tettelin H."/>
            <person name="Glass J.I."/>
            <person name="Rusch D."/>
            <person name="Podicherti R."/>
            <person name="Tsui H.-C.T."/>
            <person name="Winkler M.E."/>
        </authorList>
    </citation>
    <scope>NUCLEOTIDE SEQUENCE</scope>
</reference>
<organism evidence="1">
    <name type="scientific">marine metagenome</name>
    <dbReference type="NCBI Taxonomy" id="408172"/>
    <lineage>
        <taxon>unclassified sequences</taxon>
        <taxon>metagenomes</taxon>
        <taxon>ecological metagenomes</taxon>
    </lineage>
</organism>
<dbReference type="EMBL" id="UINC01172515">
    <property type="protein sequence ID" value="SVD77626.1"/>
    <property type="molecule type" value="Genomic_DNA"/>
</dbReference>